<protein>
    <recommendedName>
        <fullName evidence="3">Lipoprotein</fullName>
    </recommendedName>
</protein>
<comment type="caution">
    <text evidence="1">The sequence shown here is derived from an EMBL/GenBank/DDBJ whole genome shotgun (WGS) entry which is preliminary data.</text>
</comment>
<sequence>MNNKLLVSLLVLSSCFGEVTQESFAVPSGLDPILNLNAVRDGKKILYCEPDRDFSSCFVFNKTKNNVVGLFFMPGNFNYSTCFYGQISKKYSNILVGTGYEEAEYEELFSMNTFKPSIQSDRLKFSYKKFVIDKTRKKVKFLGATINFDAWDSDRRLKETPSDSYFYKKNNLKDLTPDPINCSKIKF</sequence>
<reference evidence="1 2" key="1">
    <citation type="submission" date="2015-09" db="EMBL/GenBank/DDBJ databases">
        <title>Aphanizomenon flos-aquae WA102.</title>
        <authorList>
            <person name="Driscoll C."/>
        </authorList>
    </citation>
    <scope>NUCLEOTIDE SEQUENCE [LARGE SCALE GENOMIC DNA]</scope>
    <source>
        <strain evidence="1">WA102</strain>
    </source>
</reference>
<dbReference type="EMBL" id="LJOW01000264">
    <property type="protein sequence ID" value="OBQ37410.1"/>
    <property type="molecule type" value="Genomic_DNA"/>
</dbReference>
<dbReference type="Proteomes" id="UP000092093">
    <property type="component" value="Unassembled WGS sequence"/>
</dbReference>
<proteinExistence type="predicted"/>
<organism evidence="1 2">
    <name type="scientific">Aphanizomenon flos-aquae WA102</name>
    <dbReference type="NCBI Taxonomy" id="1710896"/>
    <lineage>
        <taxon>Bacteria</taxon>
        <taxon>Bacillati</taxon>
        <taxon>Cyanobacteriota</taxon>
        <taxon>Cyanophyceae</taxon>
        <taxon>Nostocales</taxon>
        <taxon>Aphanizomenonaceae</taxon>
        <taxon>Aphanizomenon</taxon>
    </lineage>
</organism>
<evidence type="ECO:0000313" key="1">
    <source>
        <dbReference type="EMBL" id="OBQ37410.1"/>
    </source>
</evidence>
<evidence type="ECO:0000313" key="2">
    <source>
        <dbReference type="Proteomes" id="UP000092093"/>
    </source>
</evidence>
<accession>A0A1B7WK74</accession>
<gene>
    <name evidence="1" type="ORF">AN484_24975</name>
</gene>
<name>A0A1B7WK74_APHFL</name>
<dbReference type="PROSITE" id="PS51257">
    <property type="entry name" value="PROKAR_LIPOPROTEIN"/>
    <property type="match status" value="1"/>
</dbReference>
<dbReference type="AlphaFoldDB" id="A0A1B7WK74"/>
<evidence type="ECO:0008006" key="3">
    <source>
        <dbReference type="Google" id="ProtNLM"/>
    </source>
</evidence>